<evidence type="ECO:0000256" key="12">
    <source>
        <dbReference type="ARBA" id="ARBA00025707"/>
    </source>
</evidence>
<keyword evidence="10" id="KW-0594">Phospholipid biosynthesis</keyword>
<evidence type="ECO:0000256" key="7">
    <source>
        <dbReference type="ARBA" id="ARBA00022989"/>
    </source>
</evidence>
<reference evidence="14 15" key="1">
    <citation type="journal article" date="2015" name="Sci. Rep.">
        <title>Genome of the facultative scuticociliatosis pathogen Pseudocohnilembus persalinus provides insight into its virulence through horizontal gene transfer.</title>
        <authorList>
            <person name="Xiong J."/>
            <person name="Wang G."/>
            <person name="Cheng J."/>
            <person name="Tian M."/>
            <person name="Pan X."/>
            <person name="Warren A."/>
            <person name="Jiang C."/>
            <person name="Yuan D."/>
            <person name="Miao W."/>
        </authorList>
    </citation>
    <scope>NUCLEOTIDE SEQUENCE [LARGE SCALE GENOMIC DNA]</scope>
    <source>
        <strain evidence="14">36N120E</strain>
    </source>
</reference>
<evidence type="ECO:0000256" key="5">
    <source>
        <dbReference type="ARBA" id="ARBA00022692"/>
    </source>
</evidence>
<dbReference type="OrthoDB" id="10265393at2759"/>
<feature type="transmembrane region" description="Helical" evidence="13">
    <location>
        <begin position="230"/>
        <end position="253"/>
    </location>
</feature>
<proteinExistence type="predicted"/>
<dbReference type="OMA" id="IFICMMG"/>
<feature type="transmembrane region" description="Helical" evidence="13">
    <location>
        <begin position="299"/>
        <end position="318"/>
    </location>
</feature>
<keyword evidence="6" id="KW-0256">Endoplasmic reticulum</keyword>
<keyword evidence="3" id="KW-0444">Lipid biosynthesis</keyword>
<feature type="transmembrane region" description="Helical" evidence="13">
    <location>
        <begin position="333"/>
        <end position="352"/>
    </location>
</feature>
<evidence type="ECO:0000256" key="6">
    <source>
        <dbReference type="ARBA" id="ARBA00022824"/>
    </source>
</evidence>
<dbReference type="GO" id="GO:0006659">
    <property type="term" value="P:phosphatidylserine biosynthetic process"/>
    <property type="evidence" value="ECO:0007669"/>
    <property type="project" value="InterPro"/>
</dbReference>
<dbReference type="InParanoid" id="A0A0V0QND6"/>
<sequence>MKYTEQVLFLFSCGLVFWQAYGNNPDSYTNYKKGLLAVCFVIFIESILKGEIIFFKRYSAFWRACLRLSMLYLCGLVFLAFQNETDARQLLKHVYPELGQPIPTDFHTYDDNCEFYWINIWDNLDHYYAIHLINFFVACLIVRDRWLMHIWHLYDEIIELSFQHILPHFAECWWDHLILDIALSNTPAVEFGLFVIRTTGMKQYDWLGVKGKKSIGEWDIWHNHRRFGGFLQIIAVITVNFLCGFFLINSLWIPPQNSFNIFRLLVWFLSSNMSFRELYTDIDTWGTWERVKHPVSGKARWITLFLCIAEVFVSLKFLKDAGNWNENFVTPVYIWLPWLIFIIVSCSFYIYLRFYGEKLTKYPEEYYLARERAKNSTDAKQQLLFGDILRADQLIDEYQQEKLDELKEIYGKNFEKQNKLDKKMN</sequence>
<dbReference type="PANTHER" id="PTHR15362:SF7">
    <property type="entry name" value="PHOSPHATIDYLSERINE SYNTHASE 2"/>
    <property type="match status" value="1"/>
</dbReference>
<evidence type="ECO:0000313" key="15">
    <source>
        <dbReference type="Proteomes" id="UP000054937"/>
    </source>
</evidence>
<keyword evidence="4" id="KW-0808">Transferase</keyword>
<evidence type="ECO:0000256" key="3">
    <source>
        <dbReference type="ARBA" id="ARBA00022516"/>
    </source>
</evidence>
<accession>A0A0V0QND6</accession>
<keyword evidence="8" id="KW-0443">Lipid metabolism</keyword>
<comment type="pathway">
    <text evidence="2">Lipid metabolism.</text>
</comment>
<evidence type="ECO:0000256" key="8">
    <source>
        <dbReference type="ARBA" id="ARBA00023098"/>
    </source>
</evidence>
<feature type="transmembrane region" description="Helical" evidence="13">
    <location>
        <begin position="60"/>
        <end position="81"/>
    </location>
</feature>
<dbReference type="PANTHER" id="PTHR15362">
    <property type="entry name" value="PHOSPHATIDYLINOSITOL SYNTHASE"/>
    <property type="match status" value="1"/>
</dbReference>
<keyword evidence="9 13" id="KW-0472">Membrane</keyword>
<comment type="caution">
    <text evidence="14">The sequence shown here is derived from an EMBL/GenBank/DDBJ whole genome shotgun (WGS) entry which is preliminary data.</text>
</comment>
<organism evidence="14 15">
    <name type="scientific">Pseudocohnilembus persalinus</name>
    <name type="common">Ciliate</name>
    <dbReference type="NCBI Taxonomy" id="266149"/>
    <lineage>
        <taxon>Eukaryota</taxon>
        <taxon>Sar</taxon>
        <taxon>Alveolata</taxon>
        <taxon>Ciliophora</taxon>
        <taxon>Intramacronucleata</taxon>
        <taxon>Oligohymenophorea</taxon>
        <taxon>Scuticociliatia</taxon>
        <taxon>Philasterida</taxon>
        <taxon>Pseudocohnilembidae</taxon>
        <taxon>Pseudocohnilembus</taxon>
    </lineage>
</organism>
<evidence type="ECO:0000256" key="2">
    <source>
        <dbReference type="ARBA" id="ARBA00005189"/>
    </source>
</evidence>
<evidence type="ECO:0000256" key="9">
    <source>
        <dbReference type="ARBA" id="ARBA00023136"/>
    </source>
</evidence>
<keyword evidence="5 13" id="KW-0812">Transmembrane</keyword>
<evidence type="ECO:0000256" key="4">
    <source>
        <dbReference type="ARBA" id="ARBA00022679"/>
    </source>
</evidence>
<dbReference type="GO" id="GO:0106245">
    <property type="term" value="F:L-serine-phosphatidylethanolamine phosphatidyltransferase activity"/>
    <property type="evidence" value="ECO:0007669"/>
    <property type="project" value="InterPro"/>
</dbReference>
<evidence type="ECO:0000313" key="14">
    <source>
        <dbReference type="EMBL" id="KRX03472.1"/>
    </source>
</evidence>
<name>A0A0V0QND6_PSEPJ</name>
<feature type="transmembrane region" description="Helical" evidence="13">
    <location>
        <begin position="32"/>
        <end position="48"/>
    </location>
</feature>
<keyword evidence="15" id="KW-1185">Reference proteome</keyword>
<protein>
    <recommendedName>
        <fullName evidence="16">Phosphatidyl serine synthase-domain-containing protein</fullName>
    </recommendedName>
</protein>
<dbReference type="EMBL" id="LDAU01000131">
    <property type="protein sequence ID" value="KRX03472.1"/>
    <property type="molecule type" value="Genomic_DNA"/>
</dbReference>
<dbReference type="Pfam" id="PF03034">
    <property type="entry name" value="PSS"/>
    <property type="match status" value="1"/>
</dbReference>
<comment type="subcellular location">
    <subcellularLocation>
        <location evidence="1">Endoplasmic reticulum membrane</location>
        <topology evidence="1">Multi-pass membrane protein</topology>
    </subcellularLocation>
</comment>
<evidence type="ECO:0000256" key="10">
    <source>
        <dbReference type="ARBA" id="ARBA00023209"/>
    </source>
</evidence>
<keyword evidence="7 13" id="KW-1133">Transmembrane helix</keyword>
<evidence type="ECO:0008006" key="16">
    <source>
        <dbReference type="Google" id="ProtNLM"/>
    </source>
</evidence>
<dbReference type="GO" id="GO:0005789">
    <property type="term" value="C:endoplasmic reticulum membrane"/>
    <property type="evidence" value="ECO:0007669"/>
    <property type="project" value="UniProtKB-SubCell"/>
</dbReference>
<keyword evidence="11" id="KW-1208">Phospholipid metabolism</keyword>
<gene>
    <name evidence="14" type="ORF">PPERSA_02851</name>
</gene>
<comment type="pathway">
    <text evidence="12">Phospholipid metabolism.</text>
</comment>
<evidence type="ECO:0000256" key="11">
    <source>
        <dbReference type="ARBA" id="ARBA00023264"/>
    </source>
</evidence>
<evidence type="ECO:0000256" key="1">
    <source>
        <dbReference type="ARBA" id="ARBA00004477"/>
    </source>
</evidence>
<dbReference type="AlphaFoldDB" id="A0A0V0QND6"/>
<dbReference type="Proteomes" id="UP000054937">
    <property type="component" value="Unassembled WGS sequence"/>
</dbReference>
<dbReference type="InterPro" id="IPR004277">
    <property type="entry name" value="PSS"/>
</dbReference>
<evidence type="ECO:0000256" key="13">
    <source>
        <dbReference type="SAM" id="Phobius"/>
    </source>
</evidence>